<evidence type="ECO:0000256" key="2">
    <source>
        <dbReference type="ARBA" id="ARBA00007090"/>
    </source>
</evidence>
<comment type="catalytic activity">
    <reaction evidence="15">
        <text>Preferential cleavage: (Ac)2-L-Lys-D-Ala-|-D-Ala. Also transpeptidation of peptidyl-alanyl moieties that are N-acyl substituents of D-alanine.</text>
        <dbReference type="EC" id="3.4.16.4"/>
    </reaction>
</comment>
<dbReference type="GO" id="GO:0030288">
    <property type="term" value="C:outer membrane-bounded periplasmic space"/>
    <property type="evidence" value="ECO:0007669"/>
    <property type="project" value="TreeGrafter"/>
</dbReference>
<dbReference type="GO" id="GO:0006508">
    <property type="term" value="P:proteolysis"/>
    <property type="evidence" value="ECO:0007669"/>
    <property type="project" value="UniProtKB-KW"/>
</dbReference>
<dbReference type="AlphaFoldDB" id="A0A2W0HHA8"/>
<keyword evidence="12" id="KW-0472">Membrane</keyword>
<feature type="domain" description="Glycosyl transferase family 51" evidence="18">
    <location>
        <begin position="32"/>
        <end position="207"/>
    </location>
</feature>
<organism evidence="19 20">
    <name type="scientific">Alteribacter lacisalsi</name>
    <dbReference type="NCBI Taxonomy" id="2045244"/>
    <lineage>
        <taxon>Bacteria</taxon>
        <taxon>Bacillati</taxon>
        <taxon>Bacillota</taxon>
        <taxon>Bacilli</taxon>
        <taxon>Bacillales</taxon>
        <taxon>Bacillaceae</taxon>
        <taxon>Alteribacter</taxon>
    </lineage>
</organism>
<dbReference type="GO" id="GO:0009252">
    <property type="term" value="P:peptidoglycan biosynthetic process"/>
    <property type="evidence" value="ECO:0007669"/>
    <property type="project" value="UniProtKB-KW"/>
</dbReference>
<dbReference type="InterPro" id="IPR001460">
    <property type="entry name" value="PCN-bd_Tpept"/>
</dbReference>
<dbReference type="GO" id="GO:0008360">
    <property type="term" value="P:regulation of cell shape"/>
    <property type="evidence" value="ECO:0007669"/>
    <property type="project" value="UniProtKB-KW"/>
</dbReference>
<evidence type="ECO:0000256" key="1">
    <source>
        <dbReference type="ARBA" id="ARBA00004236"/>
    </source>
</evidence>
<dbReference type="GO" id="GO:0005886">
    <property type="term" value="C:plasma membrane"/>
    <property type="evidence" value="ECO:0007669"/>
    <property type="project" value="UniProtKB-SubCell"/>
</dbReference>
<evidence type="ECO:0000256" key="5">
    <source>
        <dbReference type="ARBA" id="ARBA00022645"/>
    </source>
</evidence>
<evidence type="ECO:0000256" key="9">
    <source>
        <dbReference type="ARBA" id="ARBA00022801"/>
    </source>
</evidence>
<keyword evidence="20" id="KW-1185">Reference proteome</keyword>
<dbReference type="Pfam" id="PF00905">
    <property type="entry name" value="Transpeptidase"/>
    <property type="match status" value="1"/>
</dbReference>
<sequence length="672" mass="74892">MALTLAVFAYVYQLGAPPLSVPETTVMYSADGSILAEQHQGQNRHWISLEEMGQSVIDATLAIEDRKFYSHHGFDVLRIGRAAATNVLAGSKLQGASTITQQYARNLYLSHEKTWVRKFNEALYSMRLEMHYTKDEILEGYLNTIYYGHSTYGIQAASAMYFNKDAGDLTTAEAAMLAGIPKGPGLYSPKINPEQAEARQQLVLRAMRDNGSLTMREYEAAVKEKIVLYEADDLETGRQAPYFQDAVQTWLENELGISPAVVHTGGLQIHTTLDRDLQRLAEHWIKEELNSPYDLQVGFVSMDPNNGHVKAMVGGRDYGESPFNRATQARRQAGSTFKPFLYYAALKEGFRPNTLLTSEETDFVWDDGRETYKPKNFNDRYADEPMTMLQALAVSDNIYAMKTHFLLGFQTLADTARTFGITSPLRPVPSLALGSVEVGVTELTNAYSPFANGGREVEPAFVTKVVDRNGEVLYSADPEPVHERVLDPALAFLMTDMMHGMFEMELNDPRTRTAVTGQSLIHLINRPVAGKSGSTPRDSWMIGFTPQLVTGVWVGVDKDARSGSSQAAIPDSGSWGMHSKRIWAQFMSHAHEGELILPFSKPPNVSAVEINPLNGMLATDDCPVTRETYFLTGTEPTAFCTEHVPKPEPVIPGDPLHDEPRRLLDRIFRWFD</sequence>
<evidence type="ECO:0000259" key="18">
    <source>
        <dbReference type="Pfam" id="PF00912"/>
    </source>
</evidence>
<dbReference type="InterPro" id="IPR001264">
    <property type="entry name" value="Glyco_trans_51"/>
</dbReference>
<keyword evidence="14" id="KW-0961">Cell wall biogenesis/degradation</keyword>
<evidence type="ECO:0000313" key="19">
    <source>
        <dbReference type="EMBL" id="PYZ96302.1"/>
    </source>
</evidence>
<evidence type="ECO:0000256" key="3">
    <source>
        <dbReference type="ARBA" id="ARBA00007739"/>
    </source>
</evidence>
<dbReference type="SUPFAM" id="SSF53955">
    <property type="entry name" value="Lysozyme-like"/>
    <property type="match status" value="1"/>
</dbReference>
<dbReference type="Pfam" id="PF00912">
    <property type="entry name" value="Transgly"/>
    <property type="match status" value="1"/>
</dbReference>
<evidence type="ECO:0000259" key="17">
    <source>
        <dbReference type="Pfam" id="PF00905"/>
    </source>
</evidence>
<keyword evidence="10" id="KW-0133">Cell shape</keyword>
<dbReference type="InterPro" id="IPR036950">
    <property type="entry name" value="PBP_transglycosylase"/>
</dbReference>
<dbReference type="SUPFAM" id="SSF56601">
    <property type="entry name" value="beta-lactamase/transpeptidase-like"/>
    <property type="match status" value="1"/>
</dbReference>
<evidence type="ECO:0000256" key="8">
    <source>
        <dbReference type="ARBA" id="ARBA00022679"/>
    </source>
</evidence>
<dbReference type="PANTHER" id="PTHR32282">
    <property type="entry name" value="BINDING PROTEIN TRANSPEPTIDASE, PUTATIVE-RELATED"/>
    <property type="match status" value="1"/>
</dbReference>
<comment type="similarity">
    <text evidence="2">In the C-terminal section; belongs to the transpeptidase family.</text>
</comment>
<evidence type="ECO:0000256" key="4">
    <source>
        <dbReference type="ARBA" id="ARBA00022475"/>
    </source>
</evidence>
<dbReference type="GO" id="GO:0071555">
    <property type="term" value="P:cell wall organization"/>
    <property type="evidence" value="ECO:0007669"/>
    <property type="project" value="UniProtKB-KW"/>
</dbReference>
<comment type="subcellular location">
    <subcellularLocation>
        <location evidence="1">Cell membrane</location>
    </subcellularLocation>
</comment>
<evidence type="ECO:0000313" key="20">
    <source>
        <dbReference type="Proteomes" id="UP000248066"/>
    </source>
</evidence>
<evidence type="ECO:0000256" key="7">
    <source>
        <dbReference type="ARBA" id="ARBA00022676"/>
    </source>
</evidence>
<evidence type="ECO:0000256" key="15">
    <source>
        <dbReference type="ARBA" id="ARBA00034000"/>
    </source>
</evidence>
<dbReference type="NCBIfam" id="TIGR02074">
    <property type="entry name" value="PBP_1a_fam"/>
    <property type="match status" value="1"/>
</dbReference>
<feature type="domain" description="Penicillin-binding protein transpeptidase" evidence="17">
    <location>
        <begin position="298"/>
        <end position="547"/>
    </location>
</feature>
<dbReference type="FunFam" id="1.10.3810.10:FF:000001">
    <property type="entry name" value="Penicillin-binding protein 1A"/>
    <property type="match status" value="1"/>
</dbReference>
<comment type="caution">
    <text evidence="19">The sequence shown here is derived from an EMBL/GenBank/DDBJ whole genome shotgun (WGS) entry which is preliminary data.</text>
</comment>
<evidence type="ECO:0000256" key="11">
    <source>
        <dbReference type="ARBA" id="ARBA00022984"/>
    </source>
</evidence>
<reference evidence="19 20" key="1">
    <citation type="submission" date="2017-10" db="EMBL/GenBank/DDBJ databases">
        <title>Bacillus sp. nov., a halophilic bacterium isolated from a Yangshapao Lake.</title>
        <authorList>
            <person name="Wang H."/>
        </authorList>
    </citation>
    <scope>NUCLEOTIDE SEQUENCE [LARGE SCALE GENOMIC DNA]</scope>
    <source>
        <strain evidence="19 20">YSP-3</strain>
    </source>
</reference>
<evidence type="ECO:0000256" key="12">
    <source>
        <dbReference type="ARBA" id="ARBA00023136"/>
    </source>
</evidence>
<gene>
    <name evidence="19" type="ORF">CR205_17340</name>
</gene>
<keyword evidence="4" id="KW-1003">Cell membrane</keyword>
<keyword evidence="9" id="KW-0378">Hydrolase</keyword>
<keyword evidence="6" id="KW-0645">Protease</keyword>
<dbReference type="InterPro" id="IPR012338">
    <property type="entry name" value="Beta-lactam/transpept-like"/>
</dbReference>
<accession>A0A2W0HHA8</accession>
<dbReference type="InterPro" id="IPR050396">
    <property type="entry name" value="Glycosyltr_51/Transpeptidase"/>
</dbReference>
<dbReference type="PANTHER" id="PTHR32282:SF11">
    <property type="entry name" value="PENICILLIN-BINDING PROTEIN 1B"/>
    <property type="match status" value="1"/>
</dbReference>
<keyword evidence="8" id="KW-0808">Transferase</keyword>
<dbReference type="OrthoDB" id="9766909at2"/>
<dbReference type="Gene3D" id="1.10.3810.10">
    <property type="entry name" value="Biosynthetic peptidoglycan transglycosylase-like"/>
    <property type="match status" value="1"/>
</dbReference>
<dbReference type="Gene3D" id="3.40.710.10">
    <property type="entry name" value="DD-peptidase/beta-lactamase superfamily"/>
    <property type="match status" value="1"/>
</dbReference>
<dbReference type="EMBL" id="PDOF01000003">
    <property type="protein sequence ID" value="PYZ96302.1"/>
    <property type="molecule type" value="Genomic_DNA"/>
</dbReference>
<keyword evidence="7" id="KW-0328">Glycosyltransferase</keyword>
<proteinExistence type="inferred from homology"/>
<dbReference type="GO" id="GO:0009002">
    <property type="term" value="F:serine-type D-Ala-D-Ala carboxypeptidase activity"/>
    <property type="evidence" value="ECO:0007669"/>
    <property type="project" value="UniProtKB-EC"/>
</dbReference>
<dbReference type="InterPro" id="IPR023346">
    <property type="entry name" value="Lysozyme-like_dom_sf"/>
</dbReference>
<protein>
    <submittedName>
        <fullName evidence="19">Monofunctional biosynthetic peptidoglycan transglycosylase</fullName>
    </submittedName>
</protein>
<comment type="similarity">
    <text evidence="3">In the N-terminal section; belongs to the glycosyltransferase 51 family.</text>
</comment>
<evidence type="ECO:0000256" key="6">
    <source>
        <dbReference type="ARBA" id="ARBA00022670"/>
    </source>
</evidence>
<comment type="catalytic activity">
    <reaction evidence="16">
        <text>[GlcNAc-(1-&gt;4)-Mur2Ac(oyl-L-Ala-gamma-D-Glu-L-Lys-D-Ala-D-Ala)](n)-di-trans,octa-cis-undecaprenyl diphosphate + beta-D-GlcNAc-(1-&gt;4)-Mur2Ac(oyl-L-Ala-gamma-D-Glu-L-Lys-D-Ala-D-Ala)-di-trans,octa-cis-undecaprenyl diphosphate = [GlcNAc-(1-&gt;4)-Mur2Ac(oyl-L-Ala-gamma-D-Glu-L-Lys-D-Ala-D-Ala)](n+1)-di-trans,octa-cis-undecaprenyl diphosphate + di-trans,octa-cis-undecaprenyl diphosphate + H(+)</text>
        <dbReference type="Rhea" id="RHEA:23708"/>
        <dbReference type="Rhea" id="RHEA-COMP:9602"/>
        <dbReference type="Rhea" id="RHEA-COMP:9603"/>
        <dbReference type="ChEBI" id="CHEBI:15378"/>
        <dbReference type="ChEBI" id="CHEBI:58405"/>
        <dbReference type="ChEBI" id="CHEBI:60033"/>
        <dbReference type="ChEBI" id="CHEBI:78435"/>
        <dbReference type="EC" id="2.4.99.28"/>
    </reaction>
</comment>
<evidence type="ECO:0000256" key="14">
    <source>
        <dbReference type="ARBA" id="ARBA00023316"/>
    </source>
</evidence>
<keyword evidence="5" id="KW-0121">Carboxypeptidase</keyword>
<dbReference type="GO" id="GO:0008955">
    <property type="term" value="F:peptidoglycan glycosyltransferase activity"/>
    <property type="evidence" value="ECO:0007669"/>
    <property type="project" value="UniProtKB-EC"/>
</dbReference>
<evidence type="ECO:0000256" key="13">
    <source>
        <dbReference type="ARBA" id="ARBA00023268"/>
    </source>
</evidence>
<evidence type="ECO:0000256" key="16">
    <source>
        <dbReference type="ARBA" id="ARBA00049902"/>
    </source>
</evidence>
<dbReference type="Proteomes" id="UP000248066">
    <property type="component" value="Unassembled WGS sequence"/>
</dbReference>
<dbReference type="GO" id="GO:0008658">
    <property type="term" value="F:penicillin binding"/>
    <property type="evidence" value="ECO:0007669"/>
    <property type="project" value="InterPro"/>
</dbReference>
<keyword evidence="13" id="KW-0511">Multifunctional enzyme</keyword>
<name>A0A2W0HHA8_9BACI</name>
<evidence type="ECO:0000256" key="10">
    <source>
        <dbReference type="ARBA" id="ARBA00022960"/>
    </source>
</evidence>
<keyword evidence="11" id="KW-0573">Peptidoglycan synthesis</keyword>